<protein>
    <recommendedName>
        <fullName evidence="2">DUF58 domain-containing protein</fullName>
    </recommendedName>
</protein>
<feature type="compositionally biased region" description="Low complexity" evidence="1">
    <location>
        <begin position="35"/>
        <end position="46"/>
    </location>
</feature>
<feature type="region of interest" description="Disordered" evidence="1">
    <location>
        <begin position="31"/>
        <end position="52"/>
    </location>
</feature>
<sequence length="311" mass="34784">MSAALPSGANGVTLCLDELVPYRRLARQVQLTPKASSRAHQAGQHQARAKGRGMDFDEVRQYQVGDDIRTIDWRVTARTGKPHTKLFREERERPVHLIVDLGPSMQFGSKLLLKAVQAAHLASLLAWHVAERGDRIGALIGNGDSHKELKPKGRQQGVLALAHALIDLQNQAPDLHQSKPELLNDLLRRSLKLAAPGSQIWLLTDLQGWDTESQWLLARLHKHADVCVFMITDPLELTLPQSRLPLTLPVQGPTQKGLLPIGSARFRNHYQRSRLKTIQAIRQTLKAMDIRFCAVGAQQSLEFQLDRVQPC</sequence>
<name>K2KFW3_9GAMM</name>
<dbReference type="OrthoDB" id="9776116at2"/>
<comment type="caution">
    <text evidence="3">The sequence shown here is derived from an EMBL/GenBank/DDBJ whole genome shotgun (WGS) entry which is preliminary data.</text>
</comment>
<dbReference type="InterPro" id="IPR002881">
    <property type="entry name" value="DUF58"/>
</dbReference>
<keyword evidence="4" id="KW-1185">Reference proteome</keyword>
<dbReference type="Proteomes" id="UP000006755">
    <property type="component" value="Unassembled WGS sequence"/>
</dbReference>
<evidence type="ECO:0000256" key="1">
    <source>
        <dbReference type="SAM" id="MobiDB-lite"/>
    </source>
</evidence>
<dbReference type="AlphaFoldDB" id="K2KFW3"/>
<dbReference type="RefSeq" id="WP_008483320.1">
    <property type="nucleotide sequence ID" value="NZ_AMRI01000005.1"/>
</dbReference>
<dbReference type="eggNOG" id="COG1721">
    <property type="taxonomic scope" value="Bacteria"/>
</dbReference>
<dbReference type="EMBL" id="AMRI01000005">
    <property type="protein sequence ID" value="EKE76220.1"/>
    <property type="molecule type" value="Genomic_DNA"/>
</dbReference>
<evidence type="ECO:0000313" key="3">
    <source>
        <dbReference type="EMBL" id="EKE76220.1"/>
    </source>
</evidence>
<proteinExistence type="predicted"/>
<feature type="domain" description="DUF58" evidence="2">
    <location>
        <begin position="58"/>
        <end position="274"/>
    </location>
</feature>
<dbReference type="STRING" id="745411.B3C1_04910"/>
<dbReference type="Pfam" id="PF01882">
    <property type="entry name" value="DUF58"/>
    <property type="match status" value="1"/>
</dbReference>
<gene>
    <name evidence="3" type="ORF">B3C1_04910</name>
</gene>
<evidence type="ECO:0000259" key="2">
    <source>
        <dbReference type="Pfam" id="PF01882"/>
    </source>
</evidence>
<organism evidence="3 4">
    <name type="scientific">Gallaecimonas xiamenensis 3-C-1</name>
    <dbReference type="NCBI Taxonomy" id="745411"/>
    <lineage>
        <taxon>Bacteria</taxon>
        <taxon>Pseudomonadati</taxon>
        <taxon>Pseudomonadota</taxon>
        <taxon>Gammaproteobacteria</taxon>
        <taxon>Enterobacterales</taxon>
        <taxon>Gallaecimonadaceae</taxon>
        <taxon>Gallaecimonas</taxon>
    </lineage>
</organism>
<accession>K2KFW3</accession>
<evidence type="ECO:0000313" key="4">
    <source>
        <dbReference type="Proteomes" id="UP000006755"/>
    </source>
</evidence>
<dbReference type="PATRIC" id="fig|745411.4.peg.974"/>
<dbReference type="PANTHER" id="PTHR33608">
    <property type="entry name" value="BLL2464 PROTEIN"/>
    <property type="match status" value="1"/>
</dbReference>
<reference evidence="3 4" key="1">
    <citation type="journal article" date="2012" name="J. Bacteriol.">
        <title>Genome Sequence of Gallaecimonas xiamenensis Type Strain 3-C-1.</title>
        <authorList>
            <person name="Lai Q."/>
            <person name="Wang L."/>
            <person name="Wang W."/>
            <person name="Shao Z."/>
        </authorList>
    </citation>
    <scope>NUCLEOTIDE SEQUENCE [LARGE SCALE GENOMIC DNA]</scope>
    <source>
        <strain evidence="3 4">3-C-1</strain>
    </source>
</reference>
<dbReference type="PANTHER" id="PTHR33608:SF12">
    <property type="entry name" value="DUF58 DOMAIN-CONTAINING PROTEIN"/>
    <property type="match status" value="1"/>
</dbReference>